<protein>
    <submittedName>
        <fullName evidence="2">Uncharacterized protein</fullName>
    </submittedName>
</protein>
<evidence type="ECO:0000256" key="1">
    <source>
        <dbReference type="SAM" id="MobiDB-lite"/>
    </source>
</evidence>
<sequence length="312" mass="32804">MPCKVFPPRSTRCSTSIHIISTSNFGVTVDNIILHAAATPAAVSSAPGTSASISTLAASVQDVTLHAAAAPAATSPTPGTSPSSIIGTGNFPTVSTMAASEQAVTPQVATTPAAVSSSPEASPSVSTSAAPEPEMGAAAQPDAPARGRTASPPLFLLLGDTIDCCVRDCPNDRDSMAGIRLPCQHWTCNDCIFLRLAWGIQHGERMYCDSCKLWEYPIAYRSPEDEIVQSADYVPAYVTTGPKRGLLSDAIVRDYHRRMMGETKESWAPYSGPMMQLDPSVGEFISQWYKESCPPDHPPAKKGDAGNSGSSS</sequence>
<feature type="region of interest" description="Disordered" evidence="1">
    <location>
        <begin position="108"/>
        <end position="147"/>
    </location>
</feature>
<feature type="compositionally biased region" description="Low complexity" evidence="1">
    <location>
        <begin position="108"/>
        <end position="134"/>
    </location>
</feature>
<proteinExistence type="predicted"/>
<dbReference type="EMBL" id="JAULSW010000008">
    <property type="protein sequence ID" value="KAK3372273.1"/>
    <property type="molecule type" value="Genomic_DNA"/>
</dbReference>
<dbReference type="AlphaFoldDB" id="A0AAE0K8S0"/>
<accession>A0AAE0K8S0</accession>
<evidence type="ECO:0000313" key="2">
    <source>
        <dbReference type="EMBL" id="KAK3372273.1"/>
    </source>
</evidence>
<name>A0AAE0K8S0_9PEZI</name>
<comment type="caution">
    <text evidence="2">The sequence shown here is derived from an EMBL/GenBank/DDBJ whole genome shotgun (WGS) entry which is preliminary data.</text>
</comment>
<reference evidence="2" key="2">
    <citation type="submission" date="2023-06" db="EMBL/GenBank/DDBJ databases">
        <authorList>
            <consortium name="Lawrence Berkeley National Laboratory"/>
            <person name="Haridas S."/>
            <person name="Hensen N."/>
            <person name="Bonometti L."/>
            <person name="Westerberg I."/>
            <person name="Brannstrom I.O."/>
            <person name="Guillou S."/>
            <person name="Cros-Aarteil S."/>
            <person name="Calhoun S."/>
            <person name="Kuo A."/>
            <person name="Mondo S."/>
            <person name="Pangilinan J."/>
            <person name="Riley R."/>
            <person name="LaButti K."/>
            <person name="Andreopoulos B."/>
            <person name="Lipzen A."/>
            <person name="Chen C."/>
            <person name="Yanf M."/>
            <person name="Daum C."/>
            <person name="Ng V."/>
            <person name="Clum A."/>
            <person name="Steindorff A."/>
            <person name="Ohm R."/>
            <person name="Martin F."/>
            <person name="Silar P."/>
            <person name="Natvig D."/>
            <person name="Lalanne C."/>
            <person name="Gautier V."/>
            <person name="Ament-velasquez S.L."/>
            <person name="Kruys A."/>
            <person name="Hutchinson M.I."/>
            <person name="Powell A.J."/>
            <person name="Barry K."/>
            <person name="Miller A.N."/>
            <person name="Grigoriev I.V."/>
            <person name="Debuchy R."/>
            <person name="Gladieux P."/>
            <person name="Thoren M.H."/>
            <person name="Johannesson H."/>
        </authorList>
    </citation>
    <scope>NUCLEOTIDE SEQUENCE</scope>
    <source>
        <strain evidence="2">CBS 232.78</strain>
    </source>
</reference>
<dbReference type="Proteomes" id="UP001285441">
    <property type="component" value="Unassembled WGS sequence"/>
</dbReference>
<evidence type="ECO:0000313" key="3">
    <source>
        <dbReference type="Proteomes" id="UP001285441"/>
    </source>
</evidence>
<reference evidence="2" key="1">
    <citation type="journal article" date="2023" name="Mol. Phylogenet. Evol.">
        <title>Genome-scale phylogeny and comparative genomics of the fungal order Sordariales.</title>
        <authorList>
            <person name="Hensen N."/>
            <person name="Bonometti L."/>
            <person name="Westerberg I."/>
            <person name="Brannstrom I.O."/>
            <person name="Guillou S."/>
            <person name="Cros-Aarteil S."/>
            <person name="Calhoun S."/>
            <person name="Haridas S."/>
            <person name="Kuo A."/>
            <person name="Mondo S."/>
            <person name="Pangilinan J."/>
            <person name="Riley R."/>
            <person name="LaButti K."/>
            <person name="Andreopoulos B."/>
            <person name="Lipzen A."/>
            <person name="Chen C."/>
            <person name="Yan M."/>
            <person name="Daum C."/>
            <person name="Ng V."/>
            <person name="Clum A."/>
            <person name="Steindorff A."/>
            <person name="Ohm R.A."/>
            <person name="Martin F."/>
            <person name="Silar P."/>
            <person name="Natvig D.O."/>
            <person name="Lalanne C."/>
            <person name="Gautier V."/>
            <person name="Ament-Velasquez S.L."/>
            <person name="Kruys A."/>
            <person name="Hutchinson M.I."/>
            <person name="Powell A.J."/>
            <person name="Barry K."/>
            <person name="Miller A.N."/>
            <person name="Grigoriev I.V."/>
            <person name="Debuchy R."/>
            <person name="Gladieux P."/>
            <person name="Hiltunen Thoren M."/>
            <person name="Johannesson H."/>
        </authorList>
    </citation>
    <scope>NUCLEOTIDE SEQUENCE</scope>
    <source>
        <strain evidence="2">CBS 232.78</strain>
    </source>
</reference>
<keyword evidence="3" id="KW-1185">Reference proteome</keyword>
<organism evidence="2 3">
    <name type="scientific">Podospora didyma</name>
    <dbReference type="NCBI Taxonomy" id="330526"/>
    <lineage>
        <taxon>Eukaryota</taxon>
        <taxon>Fungi</taxon>
        <taxon>Dikarya</taxon>
        <taxon>Ascomycota</taxon>
        <taxon>Pezizomycotina</taxon>
        <taxon>Sordariomycetes</taxon>
        <taxon>Sordariomycetidae</taxon>
        <taxon>Sordariales</taxon>
        <taxon>Podosporaceae</taxon>
        <taxon>Podospora</taxon>
    </lineage>
</organism>
<gene>
    <name evidence="2" type="ORF">B0H63DRAFT_527125</name>
</gene>
<feature type="region of interest" description="Disordered" evidence="1">
    <location>
        <begin position="290"/>
        <end position="312"/>
    </location>
</feature>